<dbReference type="RefSeq" id="WP_338910416.1">
    <property type="nucleotide sequence ID" value="NZ_CP062175.1"/>
</dbReference>
<name>A0ABZ2PS81_9BURK</name>
<keyword evidence="3" id="KW-1185">Reference proteome</keyword>
<feature type="compositionally biased region" description="Polar residues" evidence="1">
    <location>
        <begin position="179"/>
        <end position="189"/>
    </location>
</feature>
<evidence type="ECO:0000313" key="3">
    <source>
        <dbReference type="Proteomes" id="UP001493153"/>
    </source>
</evidence>
<feature type="compositionally biased region" description="Polar residues" evidence="1">
    <location>
        <begin position="51"/>
        <end position="60"/>
    </location>
</feature>
<reference evidence="2 3" key="1">
    <citation type="submission" date="2020-09" db="EMBL/GenBank/DDBJ databases">
        <title>Genome sequences of Mycetohabitans spp.</title>
        <authorList>
            <person name="Carter M.E."/>
            <person name="Carpenter S.C.D."/>
            <person name="Bogdanove A.J."/>
        </authorList>
    </citation>
    <scope>NUCLEOTIDE SEQUENCE [LARGE SCALE GENOMIC DNA]</scope>
    <source>
        <strain evidence="2 3">B12</strain>
        <plasmid evidence="2 3">megaplasmid</plasmid>
    </source>
</reference>
<protein>
    <submittedName>
        <fullName evidence="2">Uncharacterized protein</fullName>
    </submittedName>
</protein>
<geneLocation type="plasmid" evidence="2 3">
    <name>megaplasmid</name>
</geneLocation>
<keyword evidence="2" id="KW-0614">Plasmid</keyword>
<feature type="compositionally biased region" description="Polar residues" evidence="1">
    <location>
        <begin position="212"/>
        <end position="221"/>
    </location>
</feature>
<feature type="region of interest" description="Disordered" evidence="1">
    <location>
        <begin position="162"/>
        <end position="243"/>
    </location>
</feature>
<dbReference type="EMBL" id="CP062175">
    <property type="protein sequence ID" value="WXK37827.1"/>
    <property type="molecule type" value="Genomic_DNA"/>
</dbReference>
<feature type="region of interest" description="Disordered" evidence="1">
    <location>
        <begin position="1"/>
        <end position="66"/>
    </location>
</feature>
<accession>A0ABZ2PS81</accession>
<sequence>MNIKINPFRQARQPDPTPRGNVTTSGNTVAGHERFRQSKFDVLPSRKKKTISTQPTTEKQAPSDWKASRTFRNAAKLLKKVFYPCGSSQSKLRQATTQLTMPENELITPESEPIKQFAQFPPPPAPADNRAGVGTKNSAQTGTVTVNGTTIILPKRKESLAHFQAHSSRDEAQFRGADLSSTKLQQADTTIPFRPPKSTKRPSIPAFRPTEGNISSKQTAPATPPRPPKSNKRPSGSTIRSSHTSFKEAFARAAIVQLATQKMETASLRKQTLIFEGWKTASETGHWLPVEHENHAPPAGLSKSDKDSTME</sequence>
<feature type="region of interest" description="Disordered" evidence="1">
    <location>
        <begin position="286"/>
        <end position="311"/>
    </location>
</feature>
<gene>
    <name evidence="2" type="ORF">IHE29_00225</name>
</gene>
<organism evidence="2 3">
    <name type="scientific">Mycetohabitans rhizoxinica</name>
    <dbReference type="NCBI Taxonomy" id="412963"/>
    <lineage>
        <taxon>Bacteria</taxon>
        <taxon>Pseudomonadati</taxon>
        <taxon>Pseudomonadota</taxon>
        <taxon>Betaproteobacteria</taxon>
        <taxon>Burkholderiales</taxon>
        <taxon>Burkholderiaceae</taxon>
        <taxon>Mycetohabitans</taxon>
    </lineage>
</organism>
<evidence type="ECO:0000313" key="2">
    <source>
        <dbReference type="EMBL" id="WXK37827.1"/>
    </source>
</evidence>
<proteinExistence type="predicted"/>
<dbReference type="Proteomes" id="UP001493153">
    <property type="component" value="Plasmid megaplasmid"/>
</dbReference>
<evidence type="ECO:0000256" key="1">
    <source>
        <dbReference type="SAM" id="MobiDB-lite"/>
    </source>
</evidence>